<gene>
    <name evidence="3" type="ORF">D5F53_32955</name>
</gene>
<dbReference type="PROSITE" id="PS00194">
    <property type="entry name" value="THIOREDOXIN_1"/>
    <property type="match status" value="1"/>
</dbReference>
<dbReference type="Proteomes" id="UP000266552">
    <property type="component" value="Plasmid pAZOPL1"/>
</dbReference>
<accession>A0A385U0E3</accession>
<evidence type="ECO:0000313" key="4">
    <source>
        <dbReference type="Proteomes" id="UP000266552"/>
    </source>
</evidence>
<name>A0A385U0E3_PAELA</name>
<evidence type="ECO:0000259" key="2">
    <source>
        <dbReference type="PROSITE" id="PS51352"/>
    </source>
</evidence>
<dbReference type="PANTHER" id="PTHR42852">
    <property type="entry name" value="THIOL:DISULFIDE INTERCHANGE PROTEIN DSBE"/>
    <property type="match status" value="1"/>
</dbReference>
<dbReference type="Gene3D" id="3.40.30.10">
    <property type="entry name" value="Glutaredoxin"/>
    <property type="match status" value="1"/>
</dbReference>
<evidence type="ECO:0000313" key="3">
    <source>
        <dbReference type="EMBL" id="AYB48127.1"/>
    </source>
</evidence>
<dbReference type="GO" id="GO:0016491">
    <property type="term" value="F:oxidoreductase activity"/>
    <property type="evidence" value="ECO:0007669"/>
    <property type="project" value="InterPro"/>
</dbReference>
<organism evidence="3 4">
    <name type="scientific">Paenibacillus lautus</name>
    <name type="common">Bacillus lautus</name>
    <dbReference type="NCBI Taxonomy" id="1401"/>
    <lineage>
        <taxon>Bacteria</taxon>
        <taxon>Bacillati</taxon>
        <taxon>Bacillota</taxon>
        <taxon>Bacilli</taxon>
        <taxon>Bacillales</taxon>
        <taxon>Paenibacillaceae</taxon>
        <taxon>Paenibacillus</taxon>
    </lineage>
</organism>
<dbReference type="PROSITE" id="PS51352">
    <property type="entry name" value="THIOREDOXIN_2"/>
    <property type="match status" value="1"/>
</dbReference>
<dbReference type="InterPro" id="IPR036249">
    <property type="entry name" value="Thioredoxin-like_sf"/>
</dbReference>
<reference evidence="3 4" key="1">
    <citation type="submission" date="2018-09" db="EMBL/GenBank/DDBJ databases">
        <title>Genome Sequence of Paenibacillus lautus Strain E7593-69, Azo Dye-Degrading Bacteria, Isolated from Commercial Tattoo Inks.</title>
        <authorList>
            <person name="Nho S.W."/>
            <person name="Kim S.-J."/>
            <person name="Kweon O."/>
            <person name="Cerniglia C.E."/>
        </authorList>
    </citation>
    <scope>NUCLEOTIDE SEQUENCE [LARGE SCALE GENOMIC DNA]</scope>
    <source>
        <strain evidence="3 4">E7593-69</strain>
        <plasmid evidence="3 4">pAZOPL1</plasmid>
    </source>
</reference>
<feature type="domain" description="Thioredoxin" evidence="2">
    <location>
        <begin position="31"/>
        <end position="170"/>
    </location>
</feature>
<dbReference type="SUPFAM" id="SSF52833">
    <property type="entry name" value="Thioredoxin-like"/>
    <property type="match status" value="1"/>
</dbReference>
<keyword evidence="1" id="KW-1015">Disulfide bond</keyword>
<proteinExistence type="predicted"/>
<dbReference type="PANTHER" id="PTHR42852:SF1">
    <property type="entry name" value="THIOREDOXIN-LIKE PROTEIN YNEN"/>
    <property type="match status" value="1"/>
</dbReference>
<dbReference type="InterPro" id="IPR050553">
    <property type="entry name" value="Thioredoxin_ResA/DsbE_sf"/>
</dbReference>
<dbReference type="InterPro" id="IPR017937">
    <property type="entry name" value="Thioredoxin_CS"/>
</dbReference>
<dbReference type="AlphaFoldDB" id="A0A385U0E3"/>
<keyword evidence="3" id="KW-0614">Plasmid</keyword>
<dbReference type="Pfam" id="PF00578">
    <property type="entry name" value="AhpC-TSA"/>
    <property type="match status" value="1"/>
</dbReference>
<dbReference type="RefSeq" id="WP_119851479.1">
    <property type="nucleotide sequence ID" value="NZ_CP032413.1"/>
</dbReference>
<protein>
    <submittedName>
        <fullName evidence="3">TlpA family protein disulfide reductase</fullName>
    </submittedName>
</protein>
<keyword evidence="4" id="KW-1185">Reference proteome</keyword>
<dbReference type="EMBL" id="CP032413">
    <property type="protein sequence ID" value="AYB48127.1"/>
    <property type="molecule type" value="Genomic_DNA"/>
</dbReference>
<dbReference type="GO" id="GO:0016209">
    <property type="term" value="F:antioxidant activity"/>
    <property type="evidence" value="ECO:0007669"/>
    <property type="project" value="InterPro"/>
</dbReference>
<dbReference type="KEGG" id="plw:D5F53_32955"/>
<dbReference type="InterPro" id="IPR000866">
    <property type="entry name" value="AhpC/TSA"/>
</dbReference>
<sequence length="170" mass="19044">MKKQWWILSTIIVLAIIAIIQSTSVSTEELPKTGYQAPNFSLQALDGQTYSLQSLNGKPVVINFWASWCGPCKIEAPELVRLYDKYKARIEIYAVNVTASDSIEGAKAFAQDYGFQFPVLIDEKGEVAQKYAIRPIPTTLFVNSEGIIIEQVIGLVDPQTMESKFRRLLP</sequence>
<evidence type="ECO:0000256" key="1">
    <source>
        <dbReference type="ARBA" id="ARBA00023157"/>
    </source>
</evidence>
<dbReference type="CDD" id="cd02966">
    <property type="entry name" value="TlpA_like_family"/>
    <property type="match status" value="1"/>
</dbReference>
<geneLocation type="plasmid" evidence="3 4">
    <name>pAZOPL1</name>
</geneLocation>
<dbReference type="InterPro" id="IPR013766">
    <property type="entry name" value="Thioredoxin_domain"/>
</dbReference>